<proteinExistence type="predicted"/>
<name>A0A1I7ZZE4_9BILA</name>
<dbReference type="WBParaSite" id="L893_g311.t1">
    <property type="protein sequence ID" value="L893_g311.t1"/>
    <property type="gene ID" value="L893_g311"/>
</dbReference>
<organism evidence="1 2">
    <name type="scientific">Steinernema glaseri</name>
    <dbReference type="NCBI Taxonomy" id="37863"/>
    <lineage>
        <taxon>Eukaryota</taxon>
        <taxon>Metazoa</taxon>
        <taxon>Ecdysozoa</taxon>
        <taxon>Nematoda</taxon>
        <taxon>Chromadorea</taxon>
        <taxon>Rhabditida</taxon>
        <taxon>Tylenchina</taxon>
        <taxon>Panagrolaimomorpha</taxon>
        <taxon>Strongyloidoidea</taxon>
        <taxon>Steinernematidae</taxon>
        <taxon>Steinernema</taxon>
    </lineage>
</organism>
<keyword evidence="1" id="KW-1185">Reference proteome</keyword>
<protein>
    <submittedName>
        <fullName evidence="2">HTH_48 domain-containing protein</fullName>
    </submittedName>
</protein>
<evidence type="ECO:0000313" key="2">
    <source>
        <dbReference type="WBParaSite" id="L893_g311.t1"/>
    </source>
</evidence>
<dbReference type="Proteomes" id="UP000095287">
    <property type="component" value="Unplaced"/>
</dbReference>
<dbReference type="AlphaFoldDB" id="A0A1I7ZZE4"/>
<sequence length="302" mass="34017">MFDTFEPHFTSPLRNGYILYTHSYLTNKKWQCTRPLAKCLTRSLRADSFAATSLFPMRTLVLVVHSWFRGAPPAEISAVAGVNRQSAENWTLLFRAACRRFVEAEGPKMLEGELEVAVFDSRRQRMTQATRILIVAERDDFEMSKPPILLLLEEGEHEDHTQRLFEVIAEGSRLHLKGGATFFDAETLRRERRVEIVVRPEGPSRIDALVAEVKKMGHRSTQDHLKFFEVVYLLSKGDSSLRLQSASPLSSMATAGLLIPPASSAGSVDQNLGVVHNGLPEMTFTARDHLRHLATFLKASWV</sequence>
<accession>A0A1I7ZZE4</accession>
<reference evidence="2" key="1">
    <citation type="submission" date="2016-11" db="UniProtKB">
        <authorList>
            <consortium name="WormBaseParasite"/>
        </authorList>
    </citation>
    <scope>IDENTIFICATION</scope>
</reference>
<evidence type="ECO:0000313" key="1">
    <source>
        <dbReference type="Proteomes" id="UP000095287"/>
    </source>
</evidence>